<dbReference type="VEuPathDB" id="VectorBase:GPPI026201"/>
<comment type="similarity">
    <text evidence="2 7">Belongs to the peptidase S9A family.</text>
</comment>
<dbReference type="STRING" id="67801.A0A1B0BD20"/>
<evidence type="ECO:0000256" key="6">
    <source>
        <dbReference type="ARBA" id="ARBA00022825"/>
    </source>
</evidence>
<keyword evidence="4 7" id="KW-0645">Protease</keyword>
<sequence>MMNWLSLTQKRVITCILPRIQIKPFRFFSAKVTIESEKKLRIMAESSKPKFARFTYPEAREDHTISDTFHGVEMKDVYRWLEDPDSAETQQFVNEENKISQPFLDCDERKSIYEKLLKLWNYEKYGCPMKHGNYYYFNKNSGLQNQSVLYQQKTLSDEPSVFLDPNALSEDGTIALSQISFSENGKYMAYGLSESGSDWVKIHVRDVEKGKDVDEVLEKVKFSDISWTKDNKGFFYGCYLDQEGKTDGSETKQNENQKLYYHYVGKSQKEDILIAEFPDEPTWRMYVKFINTMSNVAMALVSALQVNALSDGKSIGKFNLDIGTIVSLSGKKEYSEVFFNFSSFLNPGTIYHYDFRSKDFQPKIHREIKLNLQDFKPTNYDVKQIFYNSKDGTKIPMFIVQKQADVVKPRPCLLYGYGGFNISIQPTFSLTGLLFMETFNGIIAYPNLRGGGEYGEKWHNSGRLLNKQNVFDDFHAAAEYLINNNYTSKDRLVIQGGSNGGLLVCACINQRPDLFGAAVAQVGVLDMLRFHKFTIGHAWCSDYGNPNEEEHFKNLLKYSPLHNVRTPQTPKEEYPSTLILTADHDDRVSPLHSLKFAAALQTAVRNSPFQNNPILLRVYSKAGHGAGKPTSKKIEEAADVLTFILKTLNIDQFNI</sequence>
<feature type="domain" description="Peptidase S9A N-terminal" evidence="9">
    <location>
        <begin position="57"/>
        <end position="288"/>
    </location>
</feature>
<comment type="catalytic activity">
    <reaction evidence="1">
        <text>Hydrolysis of Pro-|-Xaa &gt;&gt; Ala-|-Xaa in oligopeptides.</text>
        <dbReference type="EC" id="3.4.21.26"/>
    </reaction>
</comment>
<evidence type="ECO:0000256" key="5">
    <source>
        <dbReference type="ARBA" id="ARBA00022801"/>
    </source>
</evidence>
<dbReference type="Gene3D" id="2.130.10.120">
    <property type="entry name" value="Prolyl oligopeptidase, N-terminal domain"/>
    <property type="match status" value="1"/>
</dbReference>
<protein>
    <recommendedName>
        <fullName evidence="3 7">Prolyl endopeptidase</fullName>
        <ecNumber evidence="7">3.4.21.-</ecNumber>
    </recommendedName>
</protein>
<evidence type="ECO:0000313" key="11">
    <source>
        <dbReference type="Proteomes" id="UP000092460"/>
    </source>
</evidence>
<dbReference type="Pfam" id="PF00326">
    <property type="entry name" value="Peptidase_S9"/>
    <property type="match status" value="1"/>
</dbReference>
<dbReference type="AlphaFoldDB" id="A0A1B0BD20"/>
<dbReference type="InterPro" id="IPR029058">
    <property type="entry name" value="AB_hydrolase_fold"/>
</dbReference>
<accession>A0A1B0BD20</accession>
<dbReference type="InterPro" id="IPR001375">
    <property type="entry name" value="Peptidase_S9_cat"/>
</dbReference>
<dbReference type="PANTHER" id="PTHR42881">
    <property type="entry name" value="PROLYL ENDOPEPTIDASE"/>
    <property type="match status" value="1"/>
</dbReference>
<evidence type="ECO:0000313" key="10">
    <source>
        <dbReference type="EnsemblMetazoa" id="GPPI026201-PA"/>
    </source>
</evidence>
<dbReference type="PRINTS" id="PR00862">
    <property type="entry name" value="PROLIGOPTASE"/>
</dbReference>
<evidence type="ECO:0000259" key="8">
    <source>
        <dbReference type="Pfam" id="PF00326"/>
    </source>
</evidence>
<dbReference type="EMBL" id="JXJN01012266">
    <property type="status" value="NOT_ANNOTATED_CDS"/>
    <property type="molecule type" value="Genomic_DNA"/>
</dbReference>
<evidence type="ECO:0000259" key="9">
    <source>
        <dbReference type="Pfam" id="PF02897"/>
    </source>
</evidence>
<dbReference type="EMBL" id="JXJN01012264">
    <property type="status" value="NOT_ANNOTATED_CDS"/>
    <property type="molecule type" value="Genomic_DNA"/>
</dbReference>
<feature type="domain" description="Peptidase S9A N-terminal" evidence="9">
    <location>
        <begin position="302"/>
        <end position="359"/>
    </location>
</feature>
<reference evidence="11" key="1">
    <citation type="submission" date="2015-01" db="EMBL/GenBank/DDBJ databases">
        <authorList>
            <person name="Aksoy S."/>
            <person name="Warren W."/>
            <person name="Wilson R.K."/>
        </authorList>
    </citation>
    <scope>NUCLEOTIDE SEQUENCE [LARGE SCALE GENOMIC DNA]</scope>
    <source>
        <strain evidence="11">IAEA</strain>
    </source>
</reference>
<dbReference type="EnsemblMetazoa" id="GPPI026201-RA">
    <property type="protein sequence ID" value="GPPI026201-PA"/>
    <property type="gene ID" value="GPPI026201"/>
</dbReference>
<evidence type="ECO:0000256" key="3">
    <source>
        <dbReference type="ARBA" id="ARBA00016310"/>
    </source>
</evidence>
<dbReference type="InterPro" id="IPR023302">
    <property type="entry name" value="Pept_S9A_N"/>
</dbReference>
<proteinExistence type="inferred from homology"/>
<dbReference type="InterPro" id="IPR002471">
    <property type="entry name" value="Pept_S9_AS"/>
</dbReference>
<dbReference type="GO" id="GO:0070012">
    <property type="term" value="F:oligopeptidase activity"/>
    <property type="evidence" value="ECO:0007669"/>
    <property type="project" value="TreeGrafter"/>
</dbReference>
<feature type="domain" description="Peptidase S9 prolyl oligopeptidase catalytic" evidence="8">
    <location>
        <begin position="429"/>
        <end position="649"/>
    </location>
</feature>
<keyword evidence="5 7" id="KW-0378">Hydrolase</keyword>
<dbReference type="SUPFAM" id="SSF53474">
    <property type="entry name" value="alpha/beta-Hydrolases"/>
    <property type="match status" value="1"/>
</dbReference>
<dbReference type="InterPro" id="IPR051167">
    <property type="entry name" value="Prolyl_oligopep/macrocyclase"/>
</dbReference>
<keyword evidence="6 7" id="KW-0720">Serine protease</keyword>
<dbReference type="GO" id="GO:0005829">
    <property type="term" value="C:cytosol"/>
    <property type="evidence" value="ECO:0007669"/>
    <property type="project" value="TreeGrafter"/>
</dbReference>
<dbReference type="FunFam" id="3.40.50.1820:FF:000005">
    <property type="entry name" value="Prolyl endopeptidase"/>
    <property type="match status" value="1"/>
</dbReference>
<dbReference type="EC" id="3.4.21.-" evidence="7"/>
<dbReference type="PANTHER" id="PTHR42881:SF2">
    <property type="entry name" value="PROLYL ENDOPEPTIDASE"/>
    <property type="match status" value="1"/>
</dbReference>
<reference evidence="10" key="2">
    <citation type="submission" date="2020-05" db="UniProtKB">
        <authorList>
            <consortium name="EnsemblMetazoa"/>
        </authorList>
    </citation>
    <scope>IDENTIFICATION</scope>
    <source>
        <strain evidence="10">IAEA</strain>
    </source>
</reference>
<name>A0A1B0BD20_9MUSC</name>
<dbReference type="Proteomes" id="UP000092460">
    <property type="component" value="Unassembled WGS sequence"/>
</dbReference>
<evidence type="ECO:0000256" key="1">
    <source>
        <dbReference type="ARBA" id="ARBA00001070"/>
    </source>
</evidence>
<dbReference type="Gene3D" id="3.40.50.1820">
    <property type="entry name" value="alpha/beta hydrolase"/>
    <property type="match status" value="1"/>
</dbReference>
<evidence type="ECO:0000256" key="4">
    <source>
        <dbReference type="ARBA" id="ARBA00022670"/>
    </source>
</evidence>
<dbReference type="GO" id="GO:0006508">
    <property type="term" value="P:proteolysis"/>
    <property type="evidence" value="ECO:0007669"/>
    <property type="project" value="UniProtKB-KW"/>
</dbReference>
<evidence type="ECO:0000256" key="7">
    <source>
        <dbReference type="RuleBase" id="RU368024"/>
    </source>
</evidence>
<dbReference type="EMBL" id="JXJN01012265">
    <property type="status" value="NOT_ANNOTATED_CDS"/>
    <property type="molecule type" value="Genomic_DNA"/>
</dbReference>
<organism evidence="10 11">
    <name type="scientific">Glossina palpalis gambiensis</name>
    <dbReference type="NCBI Taxonomy" id="67801"/>
    <lineage>
        <taxon>Eukaryota</taxon>
        <taxon>Metazoa</taxon>
        <taxon>Ecdysozoa</taxon>
        <taxon>Arthropoda</taxon>
        <taxon>Hexapoda</taxon>
        <taxon>Insecta</taxon>
        <taxon>Pterygota</taxon>
        <taxon>Neoptera</taxon>
        <taxon>Endopterygota</taxon>
        <taxon>Diptera</taxon>
        <taxon>Brachycera</taxon>
        <taxon>Muscomorpha</taxon>
        <taxon>Hippoboscoidea</taxon>
        <taxon>Glossinidae</taxon>
        <taxon>Glossina</taxon>
    </lineage>
</organism>
<dbReference type="SUPFAM" id="SSF50993">
    <property type="entry name" value="Peptidase/esterase 'gauge' domain"/>
    <property type="match status" value="2"/>
</dbReference>
<dbReference type="PROSITE" id="PS00708">
    <property type="entry name" value="PRO_ENDOPEP_SER"/>
    <property type="match status" value="1"/>
</dbReference>
<dbReference type="GO" id="GO:0004252">
    <property type="term" value="F:serine-type endopeptidase activity"/>
    <property type="evidence" value="ECO:0007669"/>
    <property type="project" value="UniProtKB-UniRule"/>
</dbReference>
<keyword evidence="11" id="KW-1185">Reference proteome</keyword>
<evidence type="ECO:0000256" key="2">
    <source>
        <dbReference type="ARBA" id="ARBA00005228"/>
    </source>
</evidence>
<dbReference type="InterPro" id="IPR002470">
    <property type="entry name" value="Peptidase_S9A"/>
</dbReference>
<dbReference type="Pfam" id="PF02897">
    <property type="entry name" value="Peptidase_S9_N"/>
    <property type="match status" value="2"/>
</dbReference>